<evidence type="ECO:0000313" key="2">
    <source>
        <dbReference type="Proteomes" id="UP000265520"/>
    </source>
</evidence>
<feature type="non-terminal residue" evidence="1">
    <location>
        <position position="1"/>
    </location>
</feature>
<proteinExistence type="predicted"/>
<dbReference type="AlphaFoldDB" id="A0A392N3F8"/>
<evidence type="ECO:0000313" key="1">
    <source>
        <dbReference type="EMBL" id="MCH93685.1"/>
    </source>
</evidence>
<organism evidence="1 2">
    <name type="scientific">Trifolium medium</name>
    <dbReference type="NCBI Taxonomy" id="97028"/>
    <lineage>
        <taxon>Eukaryota</taxon>
        <taxon>Viridiplantae</taxon>
        <taxon>Streptophyta</taxon>
        <taxon>Embryophyta</taxon>
        <taxon>Tracheophyta</taxon>
        <taxon>Spermatophyta</taxon>
        <taxon>Magnoliopsida</taxon>
        <taxon>eudicotyledons</taxon>
        <taxon>Gunneridae</taxon>
        <taxon>Pentapetalae</taxon>
        <taxon>rosids</taxon>
        <taxon>fabids</taxon>
        <taxon>Fabales</taxon>
        <taxon>Fabaceae</taxon>
        <taxon>Papilionoideae</taxon>
        <taxon>50 kb inversion clade</taxon>
        <taxon>NPAAA clade</taxon>
        <taxon>Hologalegina</taxon>
        <taxon>IRL clade</taxon>
        <taxon>Trifolieae</taxon>
        <taxon>Trifolium</taxon>
    </lineage>
</organism>
<dbReference type="EMBL" id="LXQA010025557">
    <property type="protein sequence ID" value="MCH93685.1"/>
    <property type="molecule type" value="Genomic_DNA"/>
</dbReference>
<protein>
    <submittedName>
        <fullName evidence="1">Uncharacterized protein</fullName>
    </submittedName>
</protein>
<keyword evidence="2" id="KW-1185">Reference proteome</keyword>
<comment type="caution">
    <text evidence="1">The sequence shown here is derived from an EMBL/GenBank/DDBJ whole genome shotgun (WGS) entry which is preliminary data.</text>
</comment>
<gene>
    <name evidence="1" type="ORF">A2U01_0014637</name>
</gene>
<accession>A0A392N3F8</accession>
<dbReference type="Proteomes" id="UP000265520">
    <property type="component" value="Unassembled WGS sequence"/>
</dbReference>
<reference evidence="1 2" key="1">
    <citation type="journal article" date="2018" name="Front. Plant Sci.">
        <title>Red Clover (Trifolium pratense) and Zigzag Clover (T. medium) - A Picture of Genomic Similarities and Differences.</title>
        <authorList>
            <person name="Dluhosova J."/>
            <person name="Istvanek J."/>
            <person name="Nedelnik J."/>
            <person name="Repkova J."/>
        </authorList>
    </citation>
    <scope>NUCLEOTIDE SEQUENCE [LARGE SCALE GENOMIC DNA]</scope>
    <source>
        <strain evidence="2">cv. 10/8</strain>
        <tissue evidence="1">Leaf</tissue>
    </source>
</reference>
<sequence>IMEYNFKAKNDKELKRANSAMQQKASGSVMCLYIYNTANDAVKNYLEKKAAEMASNNGYTLTLLNEDPGDI</sequence>
<name>A0A392N3F8_9FABA</name>